<organism evidence="2 3">
    <name type="scientific">Acidothermus cellulolyticus (strain ATCC 43068 / DSM 8971 / 11B)</name>
    <dbReference type="NCBI Taxonomy" id="351607"/>
    <lineage>
        <taxon>Bacteria</taxon>
        <taxon>Bacillati</taxon>
        <taxon>Actinomycetota</taxon>
        <taxon>Actinomycetes</taxon>
        <taxon>Acidothermales</taxon>
        <taxon>Acidothermaceae</taxon>
        <taxon>Acidothermus</taxon>
    </lineage>
</organism>
<protein>
    <submittedName>
        <fullName evidence="2">Uncharacterized protein</fullName>
    </submittedName>
</protein>
<keyword evidence="1" id="KW-1133">Transmembrane helix</keyword>
<keyword evidence="3" id="KW-1185">Reference proteome</keyword>
<keyword evidence="1" id="KW-0472">Membrane</keyword>
<evidence type="ECO:0000256" key="1">
    <source>
        <dbReference type="SAM" id="Phobius"/>
    </source>
</evidence>
<evidence type="ECO:0000313" key="3">
    <source>
        <dbReference type="Proteomes" id="UP000008221"/>
    </source>
</evidence>
<proteinExistence type="predicted"/>
<keyword evidence="1" id="KW-0812">Transmembrane</keyword>
<reference evidence="2 3" key="1">
    <citation type="journal article" date="2009" name="Genome Res.">
        <title>Complete genome of the cellulolytic thermophile Acidothermus cellulolyticus 11B provides insights into its ecophysiological and evolutionary adaptations.</title>
        <authorList>
            <person name="Barabote R.D."/>
            <person name="Xie G."/>
            <person name="Leu D.H."/>
            <person name="Normand P."/>
            <person name="Necsulea A."/>
            <person name="Daubin V."/>
            <person name="Medigue C."/>
            <person name="Adney W.S."/>
            <person name="Xu X.C."/>
            <person name="Lapidus A."/>
            <person name="Parales R.E."/>
            <person name="Detter C."/>
            <person name="Pujic P."/>
            <person name="Bruce D."/>
            <person name="Lavire C."/>
            <person name="Challacombe J.F."/>
            <person name="Brettin T.S."/>
            <person name="Berry A.M."/>
        </authorList>
    </citation>
    <scope>NUCLEOTIDE SEQUENCE [LARGE SCALE GENOMIC DNA]</scope>
    <source>
        <strain evidence="3">ATCC 43068 / DSM 8971 / 11B</strain>
    </source>
</reference>
<dbReference type="Proteomes" id="UP000008221">
    <property type="component" value="Chromosome"/>
</dbReference>
<feature type="transmembrane region" description="Helical" evidence="1">
    <location>
        <begin position="12"/>
        <end position="30"/>
    </location>
</feature>
<dbReference type="InParanoid" id="A0LV40"/>
<name>A0LV40_ACIC1</name>
<evidence type="ECO:0000313" key="2">
    <source>
        <dbReference type="EMBL" id="ABK53300.1"/>
    </source>
</evidence>
<accession>A0LV40</accession>
<dbReference type="AlphaFoldDB" id="A0LV40"/>
<gene>
    <name evidence="2" type="ordered locus">Acel_1528</name>
</gene>
<dbReference type="STRING" id="351607.Acel_1528"/>
<dbReference type="EMBL" id="CP000481">
    <property type="protein sequence ID" value="ABK53300.1"/>
    <property type="molecule type" value="Genomic_DNA"/>
</dbReference>
<dbReference type="KEGG" id="ace:Acel_1528"/>
<feature type="transmembrane region" description="Helical" evidence="1">
    <location>
        <begin position="75"/>
        <end position="93"/>
    </location>
</feature>
<feature type="transmembrane region" description="Helical" evidence="1">
    <location>
        <begin position="50"/>
        <end position="69"/>
    </location>
</feature>
<sequence>MKGEVHLTTSTVLIFNAILITILIVHNLWLRYRLQPDRYRVVAAALRDRVALLIGGLFAMVSASSAVASRDYLPGIVGSILAGYTVTLLVHTIRERRKRIHE</sequence>
<dbReference type="HOGENOM" id="CLU_2271253_0_0_11"/>